<comment type="caution">
    <text evidence="1">The sequence shown here is derived from an EMBL/GenBank/DDBJ whole genome shotgun (WGS) entry which is preliminary data.</text>
</comment>
<keyword evidence="2" id="KW-1185">Reference proteome</keyword>
<organism evidence="1 2">
    <name type="scientific">Lentinula lateritia</name>
    <dbReference type="NCBI Taxonomy" id="40482"/>
    <lineage>
        <taxon>Eukaryota</taxon>
        <taxon>Fungi</taxon>
        <taxon>Dikarya</taxon>
        <taxon>Basidiomycota</taxon>
        <taxon>Agaricomycotina</taxon>
        <taxon>Agaricomycetes</taxon>
        <taxon>Agaricomycetidae</taxon>
        <taxon>Agaricales</taxon>
        <taxon>Marasmiineae</taxon>
        <taxon>Omphalotaceae</taxon>
        <taxon>Lentinula</taxon>
    </lineage>
</organism>
<dbReference type="EMBL" id="JANVFT010000134">
    <property type="protein sequence ID" value="KAJ4464824.1"/>
    <property type="molecule type" value="Genomic_DNA"/>
</dbReference>
<accession>A0ABQ8UZ06</accession>
<name>A0ABQ8UZ06_9AGAR</name>
<evidence type="ECO:0000313" key="1">
    <source>
        <dbReference type="EMBL" id="KAJ4464824.1"/>
    </source>
</evidence>
<dbReference type="Proteomes" id="UP001150217">
    <property type="component" value="Unassembled WGS sequence"/>
</dbReference>
<sequence>MHHWEPALMKIKHLQKILMRTEGEPTRYLWFNEGGGVADTHMKIGTPCHFRARAYGEGCDGHLTDLTPAKERTNPRWVDASQNLAVANFNAVDHTGVPLPEALLPQTLNGATIDVAFTLRAWKFGRDTLVPMFQHYF</sequence>
<gene>
    <name evidence="1" type="ORF">C8R41DRAFT_926804</name>
</gene>
<protein>
    <submittedName>
        <fullName evidence="1">Uncharacterized protein</fullName>
    </submittedName>
</protein>
<proteinExistence type="predicted"/>
<evidence type="ECO:0000313" key="2">
    <source>
        <dbReference type="Proteomes" id="UP001150217"/>
    </source>
</evidence>
<reference evidence="1" key="1">
    <citation type="submission" date="2022-08" db="EMBL/GenBank/DDBJ databases">
        <title>A Global Phylogenomic Analysis of the Shiitake Genus Lentinula.</title>
        <authorList>
            <consortium name="DOE Joint Genome Institute"/>
            <person name="Sierra-Patev S."/>
            <person name="Min B."/>
            <person name="Naranjo-Ortiz M."/>
            <person name="Looney B."/>
            <person name="Konkel Z."/>
            <person name="Slot J.C."/>
            <person name="Sakamoto Y."/>
            <person name="Steenwyk J.L."/>
            <person name="Rokas A."/>
            <person name="Carro J."/>
            <person name="Camarero S."/>
            <person name="Ferreira P."/>
            <person name="Molpeceres G."/>
            <person name="Ruiz-Duenas F.J."/>
            <person name="Serrano A."/>
            <person name="Henrissat B."/>
            <person name="Drula E."/>
            <person name="Hughes K.W."/>
            <person name="Mata J.L."/>
            <person name="Ishikawa N.K."/>
            <person name="Vargas-Isla R."/>
            <person name="Ushijima S."/>
            <person name="Smith C.A."/>
            <person name="Ahrendt S."/>
            <person name="Andreopoulos W."/>
            <person name="He G."/>
            <person name="Labutti K."/>
            <person name="Lipzen A."/>
            <person name="Ng V."/>
            <person name="Riley R."/>
            <person name="Sandor L."/>
            <person name="Barry K."/>
            <person name="Martinez A.T."/>
            <person name="Xiao Y."/>
            <person name="Gibbons J.G."/>
            <person name="Terashima K."/>
            <person name="Grigoriev I.V."/>
            <person name="Hibbett D.S."/>
        </authorList>
    </citation>
    <scope>NUCLEOTIDE SEQUENCE</scope>
    <source>
        <strain evidence="1">RHP3577 ss4</strain>
    </source>
</reference>